<comment type="caution">
    <text evidence="2">The sequence shown here is derived from an EMBL/GenBank/DDBJ whole genome shotgun (WGS) entry which is preliminary data.</text>
</comment>
<organism evidence="2 3">
    <name type="scientific">Symbiodinium necroappetens</name>
    <dbReference type="NCBI Taxonomy" id="1628268"/>
    <lineage>
        <taxon>Eukaryota</taxon>
        <taxon>Sar</taxon>
        <taxon>Alveolata</taxon>
        <taxon>Dinophyceae</taxon>
        <taxon>Suessiales</taxon>
        <taxon>Symbiodiniaceae</taxon>
        <taxon>Symbiodinium</taxon>
    </lineage>
</organism>
<accession>A0A812ZII8</accession>
<dbReference type="AlphaFoldDB" id="A0A812ZII8"/>
<evidence type="ECO:0000313" key="2">
    <source>
        <dbReference type="EMBL" id="CAE7830303.1"/>
    </source>
</evidence>
<gene>
    <name evidence="2" type="ORF">SNEC2469_LOCUS24824</name>
</gene>
<name>A0A812ZII8_9DINO</name>
<keyword evidence="3" id="KW-1185">Reference proteome</keyword>
<evidence type="ECO:0000256" key="1">
    <source>
        <dbReference type="SAM" id="MobiDB-lite"/>
    </source>
</evidence>
<reference evidence="2" key="1">
    <citation type="submission" date="2021-02" db="EMBL/GenBank/DDBJ databases">
        <authorList>
            <person name="Dougan E. K."/>
            <person name="Rhodes N."/>
            <person name="Thang M."/>
            <person name="Chan C."/>
        </authorList>
    </citation>
    <scope>NUCLEOTIDE SEQUENCE</scope>
</reference>
<evidence type="ECO:0000313" key="3">
    <source>
        <dbReference type="Proteomes" id="UP000601435"/>
    </source>
</evidence>
<proteinExistence type="predicted"/>
<dbReference type="Proteomes" id="UP000601435">
    <property type="component" value="Unassembled WGS sequence"/>
</dbReference>
<sequence length="635" mass="71091">MEELPSSGSGVLKYDPKVAEERLSSSQDYVASAPLFWLNVGWEAQPNLPKYKSRINDLQAHFFTKPGYLKTEVRVVLPSSSCRPHEMKGNLLAYDPPEMRDSLRQAVAQAIESGADDSTLEGWRDVLLSVPMRFTVVESDQEHKIDLMMKTLVQEREDIGVLFDNLRVSALMRTFEVIDMKAQLEKDGGERQTNKSLAAYYKTLRYCKRSEKVSQTFVEISLSLHKNALCYEKVRNICLRFDEMGLDNPIDSVYKLREIMTKSDKSRNNMEWAFSMTWDWFHVAGGTPGKKKDAGDAIPLSILEGTTANWGGKSLVQLFLFKRQIRDALWKKLEGYSWSTAVKERIKQLTIDVETCREHLGAIDVEVIGFQERGSWPESADALLLAIESVVYGYKKDDALVSCLKNRKGIEDTLAHADIKPLVTSIDTKYAKEQGVQEESADEGEDDAVAKDGDGAEPAPPLLDCNRSAAEMFLQNTANATESSMLEVRAKVEAGMRQAERRVKGLCRLIHEKENSGDIEADMKDAAALLTAGAPKKYAVITVDAKLLCENGRYRLPPTRQFQLTRLLEAVYGAKGSTWAEGDCILGLDGGKSDFEDKFLKAIPDSKSMHITKQYITYTSESLEATCITFNVLCS</sequence>
<dbReference type="EMBL" id="CAJNJA010048315">
    <property type="protein sequence ID" value="CAE7830303.1"/>
    <property type="molecule type" value="Genomic_DNA"/>
</dbReference>
<feature type="region of interest" description="Disordered" evidence="1">
    <location>
        <begin position="433"/>
        <end position="458"/>
    </location>
</feature>
<dbReference type="OrthoDB" id="420055at2759"/>
<protein>
    <submittedName>
        <fullName evidence="2">Uncharacterized protein</fullName>
    </submittedName>
</protein>